<dbReference type="Pfam" id="PF01547">
    <property type="entry name" value="SBP_bac_1"/>
    <property type="match status" value="1"/>
</dbReference>
<feature type="chain" id="PRO_5038849521" evidence="7">
    <location>
        <begin position="23"/>
        <end position="530"/>
    </location>
</feature>
<dbReference type="Gene3D" id="3.40.190.10">
    <property type="entry name" value="Periplasmic binding protein-like II"/>
    <property type="match status" value="2"/>
</dbReference>
<dbReference type="KEGG" id="mas:Mahau_0724"/>
<dbReference type="InterPro" id="IPR006059">
    <property type="entry name" value="SBP"/>
</dbReference>
<evidence type="ECO:0000313" key="8">
    <source>
        <dbReference type="EMBL" id="AEE95925.1"/>
    </source>
</evidence>
<evidence type="ECO:0000256" key="5">
    <source>
        <dbReference type="ARBA" id="ARBA00023288"/>
    </source>
</evidence>
<keyword evidence="1" id="KW-1003">Cell membrane</keyword>
<dbReference type="InterPro" id="IPR050490">
    <property type="entry name" value="Bact_solute-bd_prot1"/>
</dbReference>
<sequence>MKRYVKILALSLAIVLAMAAFAGCSGSDEKQGASTPPAQSGDGGDKQNEQQQTAPVTIKMFANFTPAQPPNAVKSAIEAVEKANNVKLEFEIPPATNYAERQQIMMASGEYPDVVLFNSNTDKILVDAVSNGVVIPITQYVKDAPNLQKYTYPMSWDSMKLKGDEDIYGIPRTSVMRADGYIVRKDWLDNVGLSIPENGQVTLDEFAEILKRFTSNDPDKNDKNDTYGFAANADGNGYIWPIISWPFGLLGWQEHAGQYAYMDEQYCKEHDNYKQALEYTAKLYKEGAIDPDYPVQKRETAIERFKQGTDGVIGEFSGWIAQYIQDMEKINPNAELTYITGIKDANGQVKGTAFGTGYWGLWVITKSAKNPEAIVKMFDWMLSDEGWPIINYGPEGVTYTVQGDKKVPTEAYAEYSATGGWLRATVRRNNDPDFFIPLNMPEDFQPRVRGWLDQAIKQCIPSKNRDFRPAAADKPEYIDYQKTYAQIVAKIITGELPVSEYDKALDGWYKAGGEEYVQQMNDYIKKAEGK</sequence>
<protein>
    <submittedName>
        <fullName evidence="8">Extracellular solute-binding protein family 1</fullName>
    </submittedName>
</protein>
<dbReference type="AlphaFoldDB" id="F4A122"/>
<evidence type="ECO:0000256" key="4">
    <source>
        <dbReference type="ARBA" id="ARBA00023139"/>
    </source>
</evidence>
<reference evidence="8 9" key="2">
    <citation type="journal article" date="2011" name="Stand. Genomic Sci.">
        <title>Complete genome sequence of Mahella australiensis type strain (50-1 BON).</title>
        <authorList>
            <person name="Sikorski J."/>
            <person name="Teshima H."/>
            <person name="Nolan M."/>
            <person name="Lucas S."/>
            <person name="Hammon N."/>
            <person name="Deshpande S."/>
            <person name="Cheng J.F."/>
            <person name="Pitluck S."/>
            <person name="Liolios K."/>
            <person name="Pagani I."/>
            <person name="Ivanova N."/>
            <person name="Huntemann M."/>
            <person name="Mavromatis K."/>
            <person name="Ovchinikova G."/>
            <person name="Pati A."/>
            <person name="Tapia R."/>
            <person name="Han C."/>
            <person name="Goodwin L."/>
            <person name="Chen A."/>
            <person name="Palaniappan K."/>
            <person name="Land M."/>
            <person name="Hauser L."/>
            <person name="Ngatchou-Djao O.D."/>
            <person name="Rohde M."/>
            <person name="Pukall R."/>
            <person name="Spring S."/>
            <person name="Abt B."/>
            <person name="Goker M."/>
            <person name="Detter J.C."/>
            <person name="Woyke T."/>
            <person name="Bristow J."/>
            <person name="Markowitz V."/>
            <person name="Hugenholtz P."/>
            <person name="Eisen J.A."/>
            <person name="Kyrpides N.C."/>
            <person name="Klenk H.P."/>
            <person name="Lapidus A."/>
        </authorList>
    </citation>
    <scope>NUCLEOTIDE SEQUENCE [LARGE SCALE GENOMIC DNA]</scope>
    <source>
        <strain evidence="9">DSM 15567 / CIP 107919 / 50-1 BON</strain>
    </source>
</reference>
<evidence type="ECO:0000256" key="6">
    <source>
        <dbReference type="SAM" id="MobiDB-lite"/>
    </source>
</evidence>
<dbReference type="EMBL" id="CP002360">
    <property type="protein sequence ID" value="AEE95925.1"/>
    <property type="molecule type" value="Genomic_DNA"/>
</dbReference>
<feature type="region of interest" description="Disordered" evidence="6">
    <location>
        <begin position="26"/>
        <end position="51"/>
    </location>
</feature>
<dbReference type="PROSITE" id="PS51257">
    <property type="entry name" value="PROKAR_LIPOPROTEIN"/>
    <property type="match status" value="1"/>
</dbReference>
<evidence type="ECO:0000313" key="9">
    <source>
        <dbReference type="Proteomes" id="UP000008457"/>
    </source>
</evidence>
<gene>
    <name evidence="8" type="ordered locus">Mahau_0724</name>
</gene>
<dbReference type="RefSeq" id="WP_013780355.1">
    <property type="nucleotide sequence ID" value="NC_015520.1"/>
</dbReference>
<keyword evidence="2 7" id="KW-0732">Signal</keyword>
<dbReference type="STRING" id="697281.Mahau_0724"/>
<keyword evidence="5" id="KW-0449">Lipoprotein</keyword>
<evidence type="ECO:0000256" key="7">
    <source>
        <dbReference type="SAM" id="SignalP"/>
    </source>
</evidence>
<feature type="signal peptide" evidence="7">
    <location>
        <begin position="1"/>
        <end position="22"/>
    </location>
</feature>
<reference evidence="9" key="1">
    <citation type="submission" date="2010-11" db="EMBL/GenBank/DDBJ databases">
        <title>The complete genome of Mahella australiensis DSM 15567.</title>
        <authorList>
            <consortium name="US DOE Joint Genome Institute (JGI-PGF)"/>
            <person name="Lucas S."/>
            <person name="Copeland A."/>
            <person name="Lapidus A."/>
            <person name="Bruce D."/>
            <person name="Goodwin L."/>
            <person name="Pitluck S."/>
            <person name="Kyrpides N."/>
            <person name="Mavromatis K."/>
            <person name="Pagani I."/>
            <person name="Ivanova N."/>
            <person name="Teshima H."/>
            <person name="Brettin T."/>
            <person name="Detter J.C."/>
            <person name="Han C."/>
            <person name="Tapia R."/>
            <person name="Land M."/>
            <person name="Hauser L."/>
            <person name="Markowitz V."/>
            <person name="Cheng J.-F."/>
            <person name="Hugenholtz P."/>
            <person name="Woyke T."/>
            <person name="Wu D."/>
            <person name="Spring S."/>
            <person name="Pukall R."/>
            <person name="Steenblock K."/>
            <person name="Schneider S."/>
            <person name="Klenk H.-P."/>
            <person name="Eisen J.A."/>
        </authorList>
    </citation>
    <scope>NUCLEOTIDE SEQUENCE [LARGE SCALE GENOMIC DNA]</scope>
    <source>
        <strain evidence="9">DSM 15567 / CIP 107919 / 50-1 BON</strain>
    </source>
</reference>
<keyword evidence="4" id="KW-0564">Palmitate</keyword>
<dbReference type="SUPFAM" id="SSF53850">
    <property type="entry name" value="Periplasmic binding protein-like II"/>
    <property type="match status" value="1"/>
</dbReference>
<name>F4A122_MAHA5</name>
<dbReference type="PANTHER" id="PTHR43649:SF33">
    <property type="entry name" value="POLYGALACTURONAN_RHAMNOGALACTURONAN-BINDING PROTEIN YTCQ"/>
    <property type="match status" value="1"/>
</dbReference>
<dbReference type="Proteomes" id="UP000008457">
    <property type="component" value="Chromosome"/>
</dbReference>
<evidence type="ECO:0000256" key="1">
    <source>
        <dbReference type="ARBA" id="ARBA00022475"/>
    </source>
</evidence>
<proteinExistence type="predicted"/>
<dbReference type="HOGENOM" id="CLU_021021_3_0_9"/>
<evidence type="ECO:0000256" key="3">
    <source>
        <dbReference type="ARBA" id="ARBA00023136"/>
    </source>
</evidence>
<dbReference type="OrthoDB" id="2644263at2"/>
<organism evidence="8 9">
    <name type="scientific">Mahella australiensis (strain DSM 15567 / CIP 107919 / 50-1 BON)</name>
    <dbReference type="NCBI Taxonomy" id="697281"/>
    <lineage>
        <taxon>Bacteria</taxon>
        <taxon>Bacillati</taxon>
        <taxon>Bacillota</taxon>
        <taxon>Clostridia</taxon>
        <taxon>Thermoanaerobacterales</taxon>
        <taxon>Thermoanaerobacterales Family IV. Incertae Sedis</taxon>
        <taxon>Mahella</taxon>
    </lineage>
</organism>
<keyword evidence="3" id="KW-0472">Membrane</keyword>
<accession>F4A122</accession>
<evidence type="ECO:0000256" key="2">
    <source>
        <dbReference type="ARBA" id="ARBA00022729"/>
    </source>
</evidence>
<dbReference type="eggNOG" id="COG1653">
    <property type="taxonomic scope" value="Bacteria"/>
</dbReference>
<keyword evidence="9" id="KW-1185">Reference proteome</keyword>
<dbReference type="PANTHER" id="PTHR43649">
    <property type="entry name" value="ARABINOSE-BINDING PROTEIN-RELATED"/>
    <property type="match status" value="1"/>
</dbReference>